<dbReference type="EMBL" id="FR854363">
    <property type="protein sequence ID" value="CCC03434.1"/>
    <property type="molecule type" value="Genomic_DNA"/>
</dbReference>
<gene>
    <name evidence="2" type="ORF">LRATCC53608_0682</name>
</gene>
<dbReference type="AlphaFoldDB" id="A0A0S4NLG7"/>
<reference evidence="2" key="2">
    <citation type="submission" date="2011-05" db="EMBL/GenBank/DDBJ databases">
        <authorList>
            <person name="Davey R."/>
        </authorList>
    </citation>
    <scope>NUCLEOTIDE SEQUENCE</scope>
    <source>
        <strain evidence="2">ATCC 53608</strain>
    </source>
</reference>
<proteinExistence type="predicted"/>
<accession>A0A0S4NLG7</accession>
<evidence type="ECO:0000256" key="1">
    <source>
        <dbReference type="SAM" id="MobiDB-lite"/>
    </source>
</evidence>
<name>A0A0S4NLG7_LIMR5</name>
<organism evidence="2">
    <name type="scientific">Limosilactobacillus reuteri subsp. suis (strain ATCC 53608 / LMG 31752 / 1063)</name>
    <name type="common">Lactobacillus reuteri</name>
    <dbReference type="NCBI Taxonomy" id="927703"/>
    <lineage>
        <taxon>Bacteria</taxon>
        <taxon>Bacillati</taxon>
        <taxon>Bacillota</taxon>
        <taxon>Bacilli</taxon>
        <taxon>Lactobacillales</taxon>
        <taxon>Lactobacillaceae</taxon>
        <taxon>Limosilactobacillus</taxon>
    </lineage>
</organism>
<feature type="region of interest" description="Disordered" evidence="1">
    <location>
        <begin position="50"/>
        <end position="75"/>
    </location>
</feature>
<sequence>MNHIYGGYKMTKNKWNKFKRNFSKNFIDFLMIFAAEQDFINKHRHKSSVIKEQDRYGSDQRKNLKNSIKEGLAKR</sequence>
<evidence type="ECO:0000313" key="2">
    <source>
        <dbReference type="EMBL" id="CCC03434.1"/>
    </source>
</evidence>
<reference evidence="2" key="1">
    <citation type="journal article" date="2011" name="J. Bacteriol.">
        <title>Genome sequence of the vertebrate gut symbiont Lactobacillus reuteri ATCC 53608.</title>
        <authorList>
            <person name="Heavens D."/>
            <person name="Tailford L.E."/>
            <person name="Crossman L."/>
            <person name="Jeffers F."/>
            <person name="Mackenzie D.A."/>
            <person name="Caccamo M."/>
            <person name="Juge N."/>
        </authorList>
    </citation>
    <scope>NUCLEOTIDE SEQUENCE [LARGE SCALE GENOMIC DNA]</scope>
    <source>
        <strain evidence="2">ATCC 53608</strain>
    </source>
</reference>
<dbReference type="HOGENOM" id="CLU_205884_0_0_9"/>
<accession>F8KCW9</accession>
<protein>
    <submittedName>
        <fullName evidence="2">Uncharacterized protein</fullName>
    </submittedName>
</protein>